<protein>
    <recommendedName>
        <fullName evidence="3">Signal peptidase complex subunit 2</fullName>
    </recommendedName>
</protein>
<keyword evidence="4 9" id="KW-0812">Transmembrane</keyword>
<dbReference type="PANTHER" id="PTHR13085:SF0">
    <property type="entry name" value="SIGNAL PEPTIDASE COMPLEX SUBUNIT 2"/>
    <property type="match status" value="1"/>
</dbReference>
<organism evidence="10 11">
    <name type="scientific">Thielaviopsis punctulata</name>
    <dbReference type="NCBI Taxonomy" id="72032"/>
    <lineage>
        <taxon>Eukaryota</taxon>
        <taxon>Fungi</taxon>
        <taxon>Dikarya</taxon>
        <taxon>Ascomycota</taxon>
        <taxon>Pezizomycotina</taxon>
        <taxon>Sordariomycetes</taxon>
        <taxon>Hypocreomycetidae</taxon>
        <taxon>Microascales</taxon>
        <taxon>Ceratocystidaceae</taxon>
        <taxon>Thielaviopsis</taxon>
    </lineage>
</organism>
<evidence type="ECO:0000256" key="5">
    <source>
        <dbReference type="ARBA" id="ARBA00022824"/>
    </source>
</evidence>
<evidence type="ECO:0000256" key="9">
    <source>
        <dbReference type="SAM" id="Phobius"/>
    </source>
</evidence>
<evidence type="ECO:0000256" key="8">
    <source>
        <dbReference type="ARBA" id="ARBA00045608"/>
    </source>
</evidence>
<dbReference type="Pfam" id="PF06703">
    <property type="entry name" value="SPC25"/>
    <property type="match status" value="1"/>
</dbReference>
<reference evidence="10 11" key="1">
    <citation type="submission" date="2015-03" db="EMBL/GenBank/DDBJ databases">
        <authorList>
            <person name="Radwan O."/>
            <person name="Al-Naeli F.A."/>
            <person name="Rendon G.A."/>
            <person name="Fields C."/>
        </authorList>
    </citation>
    <scope>NUCLEOTIDE SEQUENCE [LARGE SCALE GENOMIC DNA]</scope>
    <source>
        <strain evidence="10">CR-DP1</strain>
    </source>
</reference>
<keyword evidence="6 9" id="KW-1133">Transmembrane helix</keyword>
<dbReference type="OrthoDB" id="29558at2759"/>
<dbReference type="GO" id="GO:0005787">
    <property type="term" value="C:signal peptidase complex"/>
    <property type="evidence" value="ECO:0007669"/>
    <property type="project" value="InterPro"/>
</dbReference>
<keyword evidence="11" id="KW-1185">Reference proteome</keyword>
<evidence type="ECO:0000256" key="7">
    <source>
        <dbReference type="ARBA" id="ARBA00023136"/>
    </source>
</evidence>
<evidence type="ECO:0000256" key="2">
    <source>
        <dbReference type="ARBA" id="ARBA00007324"/>
    </source>
</evidence>
<sequence length="220" mass="24003">MSEKISVYNLSDLKNTSDDAIPNYLNSIKFKQVHFLADVRLGLGYAAVFIAAGCFAWDYKLGFDATKSYTAIAVALYAVLNGLMTLWSFFIEQHTVYEGMAPDGSKLTLGTRTTKGSPVYQVNATVVAPDGKTRRLEFEAPFASWFDEAGRFVALPFQQMLATNIALIGTVDPERVVDFHKQLKGMAPEMLDVLLAGASAGAVGNSTATEVSWNAVQQRK</sequence>
<keyword evidence="7 9" id="KW-0472">Membrane</keyword>
<dbReference type="PANTHER" id="PTHR13085">
    <property type="entry name" value="MICROSOMAL SIGNAL PEPTIDASE 25 KDA SUBUNIT"/>
    <property type="match status" value="1"/>
</dbReference>
<comment type="subcellular location">
    <subcellularLocation>
        <location evidence="1">Endoplasmic reticulum membrane</location>
        <topology evidence="1">Multi-pass membrane protein</topology>
    </subcellularLocation>
</comment>
<proteinExistence type="inferred from homology"/>
<comment type="caution">
    <text evidence="10">The sequence shown here is derived from an EMBL/GenBank/DDBJ whole genome shotgun (WGS) entry which is preliminary data.</text>
</comment>
<dbReference type="GO" id="GO:0045047">
    <property type="term" value="P:protein targeting to ER"/>
    <property type="evidence" value="ECO:0007669"/>
    <property type="project" value="TreeGrafter"/>
</dbReference>
<evidence type="ECO:0000256" key="4">
    <source>
        <dbReference type="ARBA" id="ARBA00022692"/>
    </source>
</evidence>
<evidence type="ECO:0000313" key="11">
    <source>
        <dbReference type="Proteomes" id="UP000033483"/>
    </source>
</evidence>
<feature type="transmembrane region" description="Helical" evidence="9">
    <location>
        <begin position="69"/>
        <end position="90"/>
    </location>
</feature>
<gene>
    <name evidence="10" type="ORF">TD95_001723</name>
</gene>
<name>A0A0F4ZCR1_9PEZI</name>
<keyword evidence="5" id="KW-0256">Endoplasmic reticulum</keyword>
<dbReference type="GO" id="GO:0006465">
    <property type="term" value="P:signal peptide processing"/>
    <property type="evidence" value="ECO:0007669"/>
    <property type="project" value="InterPro"/>
</dbReference>
<evidence type="ECO:0000256" key="1">
    <source>
        <dbReference type="ARBA" id="ARBA00004477"/>
    </source>
</evidence>
<comment type="similarity">
    <text evidence="2">Belongs to the SPCS2 family.</text>
</comment>
<comment type="function">
    <text evidence="8">Component of the signal peptidase complex (SPC) which catalyzes the cleavage of N-terminal signal sequences from nascent proteins as they are translocated into the lumen of the endoplasmic reticulum. Enhances the enzymatic activity of SPC and facilitates the interactions between different components of the translocation site.</text>
</comment>
<dbReference type="AlphaFoldDB" id="A0A0F4ZCR1"/>
<dbReference type="Proteomes" id="UP000033483">
    <property type="component" value="Unassembled WGS sequence"/>
</dbReference>
<feature type="transmembrane region" description="Helical" evidence="9">
    <location>
        <begin position="39"/>
        <end position="57"/>
    </location>
</feature>
<accession>A0A0F4ZCR1</accession>
<evidence type="ECO:0000256" key="6">
    <source>
        <dbReference type="ARBA" id="ARBA00022989"/>
    </source>
</evidence>
<evidence type="ECO:0000256" key="3">
    <source>
        <dbReference type="ARBA" id="ARBA00017057"/>
    </source>
</evidence>
<dbReference type="EMBL" id="LAEV01001611">
    <property type="protein sequence ID" value="KKA27623.1"/>
    <property type="molecule type" value="Genomic_DNA"/>
</dbReference>
<dbReference type="InterPro" id="IPR009582">
    <property type="entry name" value="Spc2/SPCS2"/>
</dbReference>
<evidence type="ECO:0000313" key="10">
    <source>
        <dbReference type="EMBL" id="KKA27623.1"/>
    </source>
</evidence>